<comment type="catalytic activity">
    <reaction evidence="3">
        <text>an N-acyl-L-alpha-aminoacyl-tRNA + H2O = an N-acyl-L-amino acid + a tRNA + H(+)</text>
        <dbReference type="Rhea" id="RHEA:54448"/>
        <dbReference type="Rhea" id="RHEA-COMP:10123"/>
        <dbReference type="Rhea" id="RHEA-COMP:13883"/>
        <dbReference type="ChEBI" id="CHEBI:15377"/>
        <dbReference type="ChEBI" id="CHEBI:15378"/>
        <dbReference type="ChEBI" id="CHEBI:59874"/>
        <dbReference type="ChEBI" id="CHEBI:78442"/>
        <dbReference type="ChEBI" id="CHEBI:138191"/>
        <dbReference type="EC" id="3.1.1.29"/>
    </reaction>
</comment>
<evidence type="ECO:0000256" key="4">
    <source>
        <dbReference type="SAM" id="SignalP"/>
    </source>
</evidence>
<accession>A0AAD7UCK5</accession>
<dbReference type="EC" id="3.1.1.29" evidence="1"/>
<dbReference type="PANTHER" id="PTHR46194">
    <property type="entry name" value="PEPTIDYL-TRNA HYDROLASE PTRHD1-RELATED"/>
    <property type="match status" value="1"/>
</dbReference>
<dbReference type="PANTHER" id="PTHR46194:SF1">
    <property type="entry name" value="PEPTIDYL-TRNA HYDROLASE PTRHD1-RELATED"/>
    <property type="match status" value="1"/>
</dbReference>
<keyword evidence="4" id="KW-0732">Signal</keyword>
<organism evidence="5 6">
    <name type="scientific">Chrysophaeum taylorii</name>
    <dbReference type="NCBI Taxonomy" id="2483200"/>
    <lineage>
        <taxon>Eukaryota</taxon>
        <taxon>Sar</taxon>
        <taxon>Stramenopiles</taxon>
        <taxon>Ochrophyta</taxon>
        <taxon>Pelagophyceae</taxon>
        <taxon>Pelagomonadales</taxon>
        <taxon>Pelagomonadaceae</taxon>
        <taxon>Chrysophaeum</taxon>
    </lineage>
</organism>
<evidence type="ECO:0000256" key="3">
    <source>
        <dbReference type="ARBA" id="ARBA00048707"/>
    </source>
</evidence>
<evidence type="ECO:0000313" key="6">
    <source>
        <dbReference type="Proteomes" id="UP001230188"/>
    </source>
</evidence>
<sequence length="141" mass="15573">MRVIHLRRSLFLGLLMTEELATASAFYLIARSVGRTMSTSSSSSPSSSSETQVEVKELPRQWVVLRKDLASMWPMGSVVAQACHASVAALFATMDDPLTAEYTKEGIVHHLWIEQPEGIPTCLATKPYFKQDAPSALKRYG</sequence>
<protein>
    <recommendedName>
        <fullName evidence="1">peptidyl-tRNA hydrolase</fullName>
        <ecNumber evidence="1">3.1.1.29</ecNumber>
    </recommendedName>
</protein>
<comment type="caution">
    <text evidence="5">The sequence shown here is derived from an EMBL/GenBank/DDBJ whole genome shotgun (WGS) entry which is preliminary data.</text>
</comment>
<feature type="chain" id="PRO_5042032361" description="peptidyl-tRNA hydrolase" evidence="4">
    <location>
        <begin position="26"/>
        <end position="141"/>
    </location>
</feature>
<proteinExistence type="predicted"/>
<dbReference type="Proteomes" id="UP001230188">
    <property type="component" value="Unassembled WGS sequence"/>
</dbReference>
<dbReference type="Pfam" id="PF01981">
    <property type="entry name" value="PTH2"/>
    <property type="match status" value="1"/>
</dbReference>
<dbReference type="GO" id="GO:0004045">
    <property type="term" value="F:peptidyl-tRNA hydrolase activity"/>
    <property type="evidence" value="ECO:0007669"/>
    <property type="project" value="UniProtKB-EC"/>
</dbReference>
<keyword evidence="2" id="KW-0378">Hydrolase</keyword>
<dbReference type="InterPro" id="IPR042237">
    <property type="entry name" value="PTRHD1"/>
</dbReference>
<name>A0AAD7UCK5_9STRA</name>
<evidence type="ECO:0000256" key="1">
    <source>
        <dbReference type="ARBA" id="ARBA00013260"/>
    </source>
</evidence>
<evidence type="ECO:0000313" key="5">
    <source>
        <dbReference type="EMBL" id="KAJ8602500.1"/>
    </source>
</evidence>
<gene>
    <name evidence="5" type="ORF">CTAYLR_001252</name>
</gene>
<dbReference type="SUPFAM" id="SSF102462">
    <property type="entry name" value="Peptidyl-tRNA hydrolase II"/>
    <property type="match status" value="1"/>
</dbReference>
<evidence type="ECO:0000256" key="2">
    <source>
        <dbReference type="ARBA" id="ARBA00022801"/>
    </source>
</evidence>
<dbReference type="InterPro" id="IPR002833">
    <property type="entry name" value="PTH2"/>
</dbReference>
<dbReference type="EMBL" id="JAQMWT010000379">
    <property type="protein sequence ID" value="KAJ8602500.1"/>
    <property type="molecule type" value="Genomic_DNA"/>
</dbReference>
<dbReference type="InterPro" id="IPR023476">
    <property type="entry name" value="Pep_tRNA_hydro_II_dom_sf"/>
</dbReference>
<reference evidence="5" key="1">
    <citation type="submission" date="2023-01" db="EMBL/GenBank/DDBJ databases">
        <title>Metagenome sequencing of chrysophaentin producing Chrysophaeum taylorii.</title>
        <authorList>
            <person name="Davison J."/>
            <person name="Bewley C."/>
        </authorList>
    </citation>
    <scope>NUCLEOTIDE SEQUENCE</scope>
    <source>
        <strain evidence="5">NIES-1699</strain>
    </source>
</reference>
<keyword evidence="6" id="KW-1185">Reference proteome</keyword>
<feature type="signal peptide" evidence="4">
    <location>
        <begin position="1"/>
        <end position="25"/>
    </location>
</feature>
<dbReference type="AlphaFoldDB" id="A0AAD7UCK5"/>